<evidence type="ECO:0000256" key="1">
    <source>
        <dbReference type="SAM" id="Coils"/>
    </source>
</evidence>
<dbReference type="AlphaFoldDB" id="A0A8K0NND2"/>
<feature type="region of interest" description="Disordered" evidence="2">
    <location>
        <begin position="1"/>
        <end position="21"/>
    </location>
</feature>
<proteinExistence type="predicted"/>
<dbReference type="EMBL" id="JABELV010000059">
    <property type="protein sequence ID" value="KAG7544325.1"/>
    <property type="molecule type" value="Genomic_DNA"/>
</dbReference>
<feature type="region of interest" description="Disordered" evidence="2">
    <location>
        <begin position="262"/>
        <end position="312"/>
    </location>
</feature>
<evidence type="ECO:0000313" key="4">
    <source>
        <dbReference type="Proteomes" id="UP000812966"/>
    </source>
</evidence>
<keyword evidence="1" id="KW-0175">Coiled coil</keyword>
<keyword evidence="4" id="KW-1185">Reference proteome</keyword>
<reference evidence="3" key="1">
    <citation type="submission" date="2020-04" db="EMBL/GenBank/DDBJ databases">
        <title>Analysis of mating type loci in Filobasidium floriforme.</title>
        <authorList>
            <person name="Nowrousian M."/>
        </authorList>
    </citation>
    <scope>NUCLEOTIDE SEQUENCE</scope>
    <source>
        <strain evidence="3">CBS 6242</strain>
    </source>
</reference>
<dbReference type="Proteomes" id="UP000812966">
    <property type="component" value="Unassembled WGS sequence"/>
</dbReference>
<feature type="compositionally biased region" description="Basic and acidic residues" evidence="2">
    <location>
        <begin position="1"/>
        <end position="11"/>
    </location>
</feature>
<organism evidence="3 4">
    <name type="scientific">Filobasidium floriforme</name>
    <dbReference type="NCBI Taxonomy" id="5210"/>
    <lineage>
        <taxon>Eukaryota</taxon>
        <taxon>Fungi</taxon>
        <taxon>Dikarya</taxon>
        <taxon>Basidiomycota</taxon>
        <taxon>Agaricomycotina</taxon>
        <taxon>Tremellomycetes</taxon>
        <taxon>Filobasidiales</taxon>
        <taxon>Filobasidiaceae</taxon>
        <taxon>Filobasidium</taxon>
    </lineage>
</organism>
<feature type="compositionally biased region" description="Low complexity" evidence="2">
    <location>
        <begin position="272"/>
        <end position="295"/>
    </location>
</feature>
<evidence type="ECO:0000256" key="2">
    <source>
        <dbReference type="SAM" id="MobiDB-lite"/>
    </source>
</evidence>
<gene>
    <name evidence="3" type="ORF">FFLO_03286</name>
</gene>
<feature type="coiled-coil region" evidence="1">
    <location>
        <begin position="337"/>
        <end position="378"/>
    </location>
</feature>
<protein>
    <submittedName>
        <fullName evidence="3">Uncharacterized protein</fullName>
    </submittedName>
</protein>
<sequence length="392" mass="43417">MTNNNHHRDPRPAPSSTGAICSTPCARPNQIHPVDLQENNVLFVRCEALRNLARRDGSLELPQASIDVVAGVMSLLREFSAVDDISCRGVRWPMAEGDSRPWLVIEGSVGSLRRLHALNWWLGNRHINKLTVIQEQEHGLQGHIVALLLASPSGDAHTVYDLVVDTRPHEIEVHKNGVVKAISYLYPSGTSPKELQRLGKALSEKLAAKVELDMMKVEIRDARPFFQPNLGPLHMYDEPDRRTPAAPIKSGNLIRTRAYFSNHPVSNHPAQSSTSPSPLLAASSTDSPLLAASSTDPSLSRKRRLDDVDEAESAPLPKRLKLTGDMLRDRAAKCAKAAEIFREAAEKKEKVELLQKQMEELEEEAEQLAKEADELYEEGVEQLVEAAKRSAC</sequence>
<comment type="caution">
    <text evidence="3">The sequence shown here is derived from an EMBL/GenBank/DDBJ whole genome shotgun (WGS) entry which is preliminary data.</text>
</comment>
<accession>A0A8K0NND2</accession>
<name>A0A8K0NND2_9TREE</name>
<evidence type="ECO:0000313" key="3">
    <source>
        <dbReference type="EMBL" id="KAG7544325.1"/>
    </source>
</evidence>